<keyword evidence="2" id="KW-0677">Repeat</keyword>
<feature type="region of interest" description="Disordered" evidence="3">
    <location>
        <begin position="627"/>
        <end position="716"/>
    </location>
</feature>
<dbReference type="InterPro" id="IPR049567">
    <property type="entry name" value="WDR59-like"/>
</dbReference>
<keyword evidence="1" id="KW-0853">WD repeat</keyword>
<feature type="compositionally biased region" description="Polar residues" evidence="3">
    <location>
        <begin position="342"/>
        <end position="351"/>
    </location>
</feature>
<dbReference type="GO" id="GO:1904263">
    <property type="term" value="P:positive regulation of TORC1 signaling"/>
    <property type="evidence" value="ECO:0007669"/>
    <property type="project" value="TreeGrafter"/>
</dbReference>
<name>A0A9P1GVF9_9PEZI</name>
<dbReference type="GO" id="GO:0035859">
    <property type="term" value="C:Seh1-associated complex"/>
    <property type="evidence" value="ECO:0007669"/>
    <property type="project" value="TreeGrafter"/>
</dbReference>
<feature type="domain" description="WDR59/RTC1-like RING zinc finger" evidence="4">
    <location>
        <begin position="540"/>
        <end position="591"/>
    </location>
</feature>
<dbReference type="EMBL" id="CALLCH030000001">
    <property type="protein sequence ID" value="CAI4211008.1"/>
    <property type="molecule type" value="Genomic_DNA"/>
</dbReference>
<sequence>MPIPAPPPTCGARFSRDGRLVCFFPTKEEKLRLLFPRPDGIIAKDRPKGIGTGTGTGTSRKRISKPKCILAIHDLRDELPSKKEFAQEYLIFGDGAKVCSHNAKVAQKYGRRDLVDIWNYSALLLRKGIPLELISHDAGCESVLVIARDVMTRLHEMEGEDGLAPQPDNESAMAFVKDLFTYFEHQADVQMLAMLSCIFSEAPSEDSVAYIESRITQPETPLPLKAPSFSLDYFPADASSIIAFHHGRSQTNSVIHTPRTIHTPVRYSGSQLSDDGLWTGEPGSNSYSCGETPPTKGGRDYLGELDQTQSLSSSPNTRSFRRINSGLASSIAANFSRPFATVNSVSSSPPNQGIRGTARTSMSDDDFREELLPLVPISVAVKVEDQTIFDDDGWLVLPLLDPTQSAMHTCYRYAYAEMLHMWEQPLARLEVMKFNVLKGSNSALHNGGGSNIDAASHASFATAIEAGPSSNAHVRPTSPILLGKKEQLHALMTSGRGLDVTGVCLIHETQLEPLEYTSSTEPHMGGAVGSCHRCRRPQKQLLCVYCLEPVDALYPPCLSCGCASHESCLAEWHAAGEVMCPAGDECNCVEEASHGQVETWAAIMGAVGRQKKRRSSALAALGTMLSPTETYHSDGEDDRRSSGAGAGNSGWENVGSAAGIPSRPHGSITSPAKLSLGNRLKKSAGDWGRGSQLRRNTAGPGSQGRGGGGNPRRKGG</sequence>
<dbReference type="OrthoDB" id="311712at2759"/>
<dbReference type="Proteomes" id="UP000838763">
    <property type="component" value="Unassembled WGS sequence"/>
</dbReference>
<dbReference type="GO" id="GO:0005774">
    <property type="term" value="C:vacuolar membrane"/>
    <property type="evidence" value="ECO:0007669"/>
    <property type="project" value="TreeGrafter"/>
</dbReference>
<feature type="compositionally biased region" description="Basic and acidic residues" evidence="3">
    <location>
        <begin position="631"/>
        <end position="641"/>
    </location>
</feature>
<comment type="caution">
    <text evidence="5">The sequence shown here is derived from an EMBL/GenBank/DDBJ whole genome shotgun (WGS) entry which is preliminary data.</text>
</comment>
<dbReference type="GO" id="GO:0034198">
    <property type="term" value="P:cellular response to amino acid starvation"/>
    <property type="evidence" value="ECO:0007669"/>
    <property type="project" value="TreeGrafter"/>
</dbReference>
<dbReference type="InterPro" id="IPR049566">
    <property type="entry name" value="WDR59_RTC1-like_RING_Znf"/>
</dbReference>
<dbReference type="AlphaFoldDB" id="A0A9P1GVF9"/>
<keyword evidence="6" id="KW-1185">Reference proteome</keyword>
<dbReference type="PANTHER" id="PTHR46170:SF1">
    <property type="entry name" value="GATOR COMPLEX PROTEIN WDR59"/>
    <property type="match status" value="1"/>
</dbReference>
<dbReference type="PANTHER" id="PTHR46170">
    <property type="entry name" value="GATOR COMPLEX PROTEIN WDR59"/>
    <property type="match status" value="1"/>
</dbReference>
<feature type="region of interest" description="Disordered" evidence="3">
    <location>
        <begin position="265"/>
        <end position="302"/>
    </location>
</feature>
<evidence type="ECO:0000313" key="6">
    <source>
        <dbReference type="Proteomes" id="UP000838763"/>
    </source>
</evidence>
<gene>
    <name evidence="5" type="ORF">PPNO1_LOCUS805</name>
</gene>
<evidence type="ECO:0000256" key="2">
    <source>
        <dbReference type="ARBA" id="ARBA00022737"/>
    </source>
</evidence>
<reference evidence="5" key="1">
    <citation type="submission" date="2022-11" db="EMBL/GenBank/DDBJ databases">
        <authorList>
            <person name="Scott C."/>
            <person name="Bruce N."/>
        </authorList>
    </citation>
    <scope>NUCLEOTIDE SEQUENCE</scope>
</reference>
<accession>A0A9P1GVF9</accession>
<evidence type="ECO:0000256" key="1">
    <source>
        <dbReference type="ARBA" id="ARBA00022574"/>
    </source>
</evidence>
<dbReference type="GO" id="GO:0035591">
    <property type="term" value="F:signaling adaptor activity"/>
    <property type="evidence" value="ECO:0007669"/>
    <property type="project" value="TreeGrafter"/>
</dbReference>
<evidence type="ECO:0000259" key="4">
    <source>
        <dbReference type="Pfam" id="PF17120"/>
    </source>
</evidence>
<proteinExistence type="predicted"/>
<feature type="region of interest" description="Disordered" evidence="3">
    <location>
        <begin position="342"/>
        <end position="362"/>
    </location>
</feature>
<evidence type="ECO:0000256" key="3">
    <source>
        <dbReference type="SAM" id="MobiDB-lite"/>
    </source>
</evidence>
<organism evidence="5 6">
    <name type="scientific">Parascedosporium putredinis</name>
    <dbReference type="NCBI Taxonomy" id="1442378"/>
    <lineage>
        <taxon>Eukaryota</taxon>
        <taxon>Fungi</taxon>
        <taxon>Dikarya</taxon>
        <taxon>Ascomycota</taxon>
        <taxon>Pezizomycotina</taxon>
        <taxon>Sordariomycetes</taxon>
        <taxon>Hypocreomycetidae</taxon>
        <taxon>Microascales</taxon>
        <taxon>Microascaceae</taxon>
        <taxon>Parascedosporium</taxon>
    </lineage>
</organism>
<feature type="compositionally biased region" description="Gly residues" evidence="3">
    <location>
        <begin position="701"/>
        <end position="710"/>
    </location>
</feature>
<dbReference type="Pfam" id="PF17120">
    <property type="entry name" value="zf-RING_16"/>
    <property type="match status" value="1"/>
</dbReference>
<evidence type="ECO:0000313" key="5">
    <source>
        <dbReference type="EMBL" id="CAI4211008.1"/>
    </source>
</evidence>
<protein>
    <recommendedName>
        <fullName evidence="4">WDR59/RTC1-like RING zinc finger domain-containing protein</fullName>
    </recommendedName>
</protein>